<comment type="caution">
    <text evidence="5">The sequence shown here is derived from an EMBL/GenBank/DDBJ whole genome shotgun (WGS) entry which is preliminary data.</text>
</comment>
<evidence type="ECO:0000256" key="2">
    <source>
        <dbReference type="ARBA" id="ARBA00022723"/>
    </source>
</evidence>
<feature type="domain" description="HpcH/HpaI aldolase/citrate lyase" evidence="4">
    <location>
        <begin position="21"/>
        <end position="244"/>
    </location>
</feature>
<proteinExistence type="inferred from homology"/>
<keyword evidence="6" id="KW-1185">Reference proteome</keyword>
<sequence>MNRRNTLRTRLETGETVAAAWLDLGSAEVAEVLVHTGWDVVVVDCEHGPTAVEQAIPLIRAIEAAGGVAVLRVPDGSDTVLKRVLDKGVHSLMVPMVQTAEVARAVAESCLYPPRGRRGYAAPILRASGYGAIPDYARERAHDELLLMVQIEHVDAIEAIPEIAAIEGVSMIFIGPNDLAASMGHLENMAHPEVRAAIARAEDLARAAGLMLGTVLWADHDYRSLRAAGYTFIAGACDVALLARAAREARNAAHEMLA</sequence>
<evidence type="ECO:0000313" key="5">
    <source>
        <dbReference type="EMBL" id="MDD7972702.1"/>
    </source>
</evidence>
<dbReference type="EMBL" id="JAQZSM010000018">
    <property type="protein sequence ID" value="MDD7972702.1"/>
    <property type="molecule type" value="Genomic_DNA"/>
</dbReference>
<reference evidence="5" key="1">
    <citation type="submission" date="2023-02" db="EMBL/GenBank/DDBJ databases">
        <title>Description of Roseinatronobacter alkalisoli sp. nov., an alkaliphilic bacerium isolated from soda soil.</title>
        <authorList>
            <person name="Wei W."/>
        </authorList>
    </citation>
    <scope>NUCLEOTIDE SEQUENCE</scope>
    <source>
        <strain evidence="5">HJB301</strain>
    </source>
</reference>
<dbReference type="Gene3D" id="3.20.20.60">
    <property type="entry name" value="Phosphoenolpyruvate-binding domains"/>
    <property type="match status" value="1"/>
</dbReference>
<evidence type="ECO:0000313" key="6">
    <source>
        <dbReference type="Proteomes" id="UP001431784"/>
    </source>
</evidence>
<gene>
    <name evidence="5" type="ORF">PUT78_16510</name>
</gene>
<accession>A0ABT5TC47</accession>
<evidence type="ECO:0000259" key="4">
    <source>
        <dbReference type="Pfam" id="PF03328"/>
    </source>
</evidence>
<keyword evidence="2" id="KW-0479">Metal-binding</keyword>
<keyword evidence="3 5" id="KW-0456">Lyase</keyword>
<dbReference type="PANTHER" id="PTHR30502">
    <property type="entry name" value="2-KETO-3-DEOXY-L-RHAMNONATE ALDOLASE"/>
    <property type="match status" value="1"/>
</dbReference>
<name>A0ABT5TC47_9RHOB</name>
<evidence type="ECO:0000256" key="3">
    <source>
        <dbReference type="ARBA" id="ARBA00023239"/>
    </source>
</evidence>
<protein>
    <submittedName>
        <fullName evidence="5">Aldolase/citrate lyase family protein</fullName>
    </submittedName>
</protein>
<dbReference type="InterPro" id="IPR015813">
    <property type="entry name" value="Pyrv/PenolPyrv_kinase-like_dom"/>
</dbReference>
<dbReference type="PANTHER" id="PTHR30502:SF0">
    <property type="entry name" value="PHOSPHOENOLPYRUVATE CARBOXYLASE FAMILY PROTEIN"/>
    <property type="match status" value="1"/>
</dbReference>
<dbReference type="InterPro" id="IPR050251">
    <property type="entry name" value="HpcH-HpaI_aldolase"/>
</dbReference>
<organism evidence="5 6">
    <name type="scientific">Roseinatronobacter alkalisoli</name>
    <dbReference type="NCBI Taxonomy" id="3028235"/>
    <lineage>
        <taxon>Bacteria</taxon>
        <taxon>Pseudomonadati</taxon>
        <taxon>Pseudomonadota</taxon>
        <taxon>Alphaproteobacteria</taxon>
        <taxon>Rhodobacterales</taxon>
        <taxon>Paracoccaceae</taxon>
        <taxon>Roseinatronobacter</taxon>
    </lineage>
</organism>
<comment type="similarity">
    <text evidence="1">Belongs to the HpcH/HpaI aldolase family.</text>
</comment>
<evidence type="ECO:0000256" key="1">
    <source>
        <dbReference type="ARBA" id="ARBA00005568"/>
    </source>
</evidence>
<dbReference type="InterPro" id="IPR005000">
    <property type="entry name" value="Aldolase/citrate-lyase_domain"/>
</dbReference>
<dbReference type="Pfam" id="PF03328">
    <property type="entry name" value="HpcH_HpaI"/>
    <property type="match status" value="1"/>
</dbReference>
<dbReference type="Proteomes" id="UP001431784">
    <property type="component" value="Unassembled WGS sequence"/>
</dbReference>
<dbReference type="GO" id="GO:0016829">
    <property type="term" value="F:lyase activity"/>
    <property type="evidence" value="ECO:0007669"/>
    <property type="project" value="UniProtKB-KW"/>
</dbReference>
<dbReference type="SUPFAM" id="SSF51621">
    <property type="entry name" value="Phosphoenolpyruvate/pyruvate domain"/>
    <property type="match status" value="1"/>
</dbReference>
<dbReference type="RefSeq" id="WP_274353379.1">
    <property type="nucleotide sequence ID" value="NZ_JAQZSM010000018.1"/>
</dbReference>
<dbReference type="InterPro" id="IPR040442">
    <property type="entry name" value="Pyrv_kinase-like_dom_sf"/>
</dbReference>